<organism evidence="2 3">
    <name type="scientific">Auricularia subglabra (strain TFB-10046 / SS5)</name>
    <name type="common">White-rot fungus</name>
    <name type="synonym">Auricularia delicata (strain TFB10046)</name>
    <dbReference type="NCBI Taxonomy" id="717982"/>
    <lineage>
        <taxon>Eukaryota</taxon>
        <taxon>Fungi</taxon>
        <taxon>Dikarya</taxon>
        <taxon>Basidiomycota</taxon>
        <taxon>Agaricomycotina</taxon>
        <taxon>Agaricomycetes</taxon>
        <taxon>Auriculariales</taxon>
        <taxon>Auriculariaceae</taxon>
        <taxon>Auricularia</taxon>
    </lineage>
</organism>
<feature type="transmembrane region" description="Helical" evidence="1">
    <location>
        <begin position="201"/>
        <end position="224"/>
    </location>
</feature>
<evidence type="ECO:0000313" key="2">
    <source>
        <dbReference type="EMBL" id="EJD35999.1"/>
    </source>
</evidence>
<reference evidence="3" key="1">
    <citation type="journal article" date="2012" name="Science">
        <title>The Paleozoic origin of enzymatic lignin decomposition reconstructed from 31 fungal genomes.</title>
        <authorList>
            <person name="Floudas D."/>
            <person name="Binder M."/>
            <person name="Riley R."/>
            <person name="Barry K."/>
            <person name="Blanchette R.A."/>
            <person name="Henrissat B."/>
            <person name="Martinez A.T."/>
            <person name="Otillar R."/>
            <person name="Spatafora J.W."/>
            <person name="Yadav J.S."/>
            <person name="Aerts A."/>
            <person name="Benoit I."/>
            <person name="Boyd A."/>
            <person name="Carlson A."/>
            <person name="Copeland A."/>
            <person name="Coutinho P.M."/>
            <person name="de Vries R.P."/>
            <person name="Ferreira P."/>
            <person name="Findley K."/>
            <person name="Foster B."/>
            <person name="Gaskell J."/>
            <person name="Glotzer D."/>
            <person name="Gorecki P."/>
            <person name="Heitman J."/>
            <person name="Hesse C."/>
            <person name="Hori C."/>
            <person name="Igarashi K."/>
            <person name="Jurgens J.A."/>
            <person name="Kallen N."/>
            <person name="Kersten P."/>
            <person name="Kohler A."/>
            <person name="Kuees U."/>
            <person name="Kumar T.K.A."/>
            <person name="Kuo A."/>
            <person name="LaButti K."/>
            <person name="Larrondo L.F."/>
            <person name="Lindquist E."/>
            <person name="Ling A."/>
            <person name="Lombard V."/>
            <person name="Lucas S."/>
            <person name="Lundell T."/>
            <person name="Martin R."/>
            <person name="McLaughlin D.J."/>
            <person name="Morgenstern I."/>
            <person name="Morin E."/>
            <person name="Murat C."/>
            <person name="Nagy L.G."/>
            <person name="Nolan M."/>
            <person name="Ohm R.A."/>
            <person name="Patyshakuliyeva A."/>
            <person name="Rokas A."/>
            <person name="Ruiz-Duenas F.J."/>
            <person name="Sabat G."/>
            <person name="Salamov A."/>
            <person name="Samejima M."/>
            <person name="Schmutz J."/>
            <person name="Slot J.C."/>
            <person name="St John F."/>
            <person name="Stenlid J."/>
            <person name="Sun H."/>
            <person name="Sun S."/>
            <person name="Syed K."/>
            <person name="Tsang A."/>
            <person name="Wiebenga A."/>
            <person name="Young D."/>
            <person name="Pisabarro A."/>
            <person name="Eastwood D.C."/>
            <person name="Martin F."/>
            <person name="Cullen D."/>
            <person name="Grigoriev I.V."/>
            <person name="Hibbett D.S."/>
        </authorList>
    </citation>
    <scope>NUCLEOTIDE SEQUENCE [LARGE SCALE GENOMIC DNA]</scope>
    <source>
        <strain evidence="3">TFB10046</strain>
    </source>
</reference>
<dbReference type="KEGG" id="adl:AURDEDRAFT_117188"/>
<gene>
    <name evidence="2" type="ORF">AURDEDRAFT_117188</name>
</gene>
<feature type="transmembrane region" description="Helical" evidence="1">
    <location>
        <begin position="166"/>
        <end position="189"/>
    </location>
</feature>
<keyword evidence="1" id="KW-0812">Transmembrane</keyword>
<dbReference type="AlphaFoldDB" id="J0CY18"/>
<name>J0CY18_AURST</name>
<dbReference type="Proteomes" id="UP000006514">
    <property type="component" value="Unassembled WGS sequence"/>
</dbReference>
<keyword evidence="3" id="KW-1185">Reference proteome</keyword>
<dbReference type="EMBL" id="JH687873">
    <property type="protein sequence ID" value="EJD35999.1"/>
    <property type="molecule type" value="Genomic_DNA"/>
</dbReference>
<protein>
    <submittedName>
        <fullName evidence="2">Uncharacterized protein</fullName>
    </submittedName>
</protein>
<keyword evidence="1" id="KW-1133">Transmembrane helix</keyword>
<sequence length="321" mass="35460">MVDWQDPTTLFLSSRAFVVMFHMFFGIYLLEFIQSLGFDVDCIFGRRHRWGVSTTIYFLARYTALAGLAVGIRAVNVLQEIDCQTWMYAAYSLAYAGIAFSLALLYIRVAELAAWKLRVVGPLALPYCAYCALAVTGVIHVGAVAVPELLMCGPVLSTHSGRQHNANTYLPFVAAAFALACMGLMAFYLHYRGRRFVVSYLVYRGVHYVAFIALANLVAGIFVLAPLNDAASQAPSVLAGVFTVICATRLQRDIFIDMSDGAEEGLTSQPIAFRGTDSGIELRVTIHVEQHAARDISFDVVRGTDQEQKSKEEKEDVKEEL</sequence>
<evidence type="ECO:0000256" key="1">
    <source>
        <dbReference type="SAM" id="Phobius"/>
    </source>
</evidence>
<feature type="transmembrane region" description="Helical" evidence="1">
    <location>
        <begin position="86"/>
        <end position="107"/>
    </location>
</feature>
<proteinExistence type="predicted"/>
<feature type="transmembrane region" description="Helical" evidence="1">
    <location>
        <begin position="12"/>
        <end position="33"/>
    </location>
</feature>
<evidence type="ECO:0000313" key="3">
    <source>
        <dbReference type="Proteomes" id="UP000006514"/>
    </source>
</evidence>
<feature type="transmembrane region" description="Helical" evidence="1">
    <location>
        <begin position="54"/>
        <end position="74"/>
    </location>
</feature>
<dbReference type="InParanoid" id="J0CY18"/>
<accession>J0CY18</accession>
<feature type="transmembrane region" description="Helical" evidence="1">
    <location>
        <begin position="230"/>
        <end position="250"/>
    </location>
</feature>
<feature type="transmembrane region" description="Helical" evidence="1">
    <location>
        <begin position="119"/>
        <end position="146"/>
    </location>
</feature>
<dbReference type="OrthoDB" id="3197626at2759"/>
<keyword evidence="1" id="KW-0472">Membrane</keyword>